<dbReference type="Pfam" id="PF11626">
    <property type="entry name" value="Rap1_C"/>
    <property type="match status" value="1"/>
</dbReference>
<dbReference type="InterPro" id="IPR015010">
    <property type="entry name" value="TERF2IP_Myb"/>
</dbReference>
<gene>
    <name evidence="15" type="ORF">H2200_008301</name>
</gene>
<dbReference type="InterPro" id="IPR009057">
    <property type="entry name" value="Homeodomain-like_sf"/>
</dbReference>
<dbReference type="GO" id="GO:0042162">
    <property type="term" value="F:telomeric DNA binding"/>
    <property type="evidence" value="ECO:0007669"/>
    <property type="project" value="TreeGrafter"/>
</dbReference>
<reference evidence="15" key="1">
    <citation type="submission" date="2022-10" db="EMBL/GenBank/DDBJ databases">
        <title>Culturing micro-colonial fungi from biological soil crusts in the Mojave desert and describing Neophaeococcomyces mojavensis, and introducing the new genera and species Taxawa tesnikishii.</title>
        <authorList>
            <person name="Kurbessoian T."/>
            <person name="Stajich J.E."/>
        </authorList>
    </citation>
    <scope>NUCLEOTIDE SEQUENCE</scope>
    <source>
        <strain evidence="15">TK_41</strain>
    </source>
</reference>
<keyword evidence="6" id="KW-0779">Telomere</keyword>
<evidence type="ECO:0000256" key="5">
    <source>
        <dbReference type="ARBA" id="ARBA00022454"/>
    </source>
</evidence>
<feature type="compositionally biased region" description="Basic and acidic residues" evidence="13">
    <location>
        <begin position="209"/>
        <end position="232"/>
    </location>
</feature>
<keyword evidence="12" id="KW-0479">Metal-binding</keyword>
<keyword evidence="5" id="KW-0158">Chromosome</keyword>
<keyword evidence="8" id="KW-0010">Activator</keyword>
<dbReference type="EMBL" id="JAPDRK010000012">
    <property type="protein sequence ID" value="KAJ9607229.1"/>
    <property type="molecule type" value="Genomic_DNA"/>
</dbReference>
<sequence>MSSHIVYEGVSRSRDNDDDDDTDILFAGQKLWFAHAMPQRKWLIENAERNGAVVVDMDVDADVRLVDHAKKTNAPGTYSYKYVEASIRNGVLEDLASHAIGAPSRVSRPVGSIVTAPKPGRTPFTPEEDQLLWNWVKPFMDKGGAWKGNEIYKQLEAVNPRHTFQSWRDRWIKHTQYQKRQITDTIEPQDPPPAAPVAVPSVSQRKRPRELLDDGEAQRARQDQEQRAERSAPSRRSPARRVPQTSLYTYEDAAEDAERESAREDNFPQESRGRQVEERTLSNSLSREVKGGQIRSRVPPAMSTSAFLTTKEVDRETGGKEQSQSKSDATPTQGGLRCAVCYITDVEQWQQDAAGRILCPDCKTLAKGPASRQASLMLQAQNDKGEVGGMDRTREGRVEKEPLQTTLESDKLAAQSIPVKQSSLIGRDKQPATKSSNDIAGPSRNAGQNLSRPSRSIRSPSYRPQSPTIHAPESNISKKRSAGKSTQSQSTQPSNPSNENSQNTTSSVASQAQNHATQDLTADMGAEQSTESVPDGTQPSVDVANQAATSVPSFQATSKGKRKRLQDEPTVLPSQQDSSLSTDGAPAGQRSVPLSTDSDKDDGLDSGPSKKPTLNSPSGRFERQLQGSPWHVVREIDDTEEDVDTQEPQSAEIDPSSPPALLKLVSDGIEINADSQSASGRDNEDMDEDFDAELDELVPPDQRQESEEFETAQETPDNFETAQEEQSREIYSDQGNTTVLANRSGEDDDFDMTELPDPPGGFELYGVGASVVPLDGNNMGEGGPTDTEDAGEQEGREQSPEIKLEDGSFLPPRDQPLLLLESSSSVSGLEADSAAVLVEAQDSTRQAEESGLPQEEAAEELEANKKGRIDARRGQTQRLDEARIQAEKNAERRKEQLREVERPEAPRVETAPPKTKQRMTDRRKAQAQAAEPSSTTAVDDPPVATSSSKPSLAATPEYDVGIWLEEQLALYPKVRVLEPILFQAVSATGYRDADLTTQVVTIMVENRKTHIKELRRETGKKVLSNAEIDALDHEAFLPRDMRGVWTKRDDEDLTSGNMARQDRMWAKHGRTKCNERFIYLREHA</sequence>
<feature type="compositionally biased region" description="Polar residues" evidence="13">
    <location>
        <begin position="546"/>
        <end position="558"/>
    </location>
</feature>
<feature type="compositionally biased region" description="Acidic residues" evidence="13">
    <location>
        <begin position="684"/>
        <end position="698"/>
    </location>
</feature>
<keyword evidence="7" id="KW-0805">Transcription regulation</keyword>
<comment type="caution">
    <text evidence="15">The sequence shown here is derived from an EMBL/GenBank/DDBJ whole genome shotgun (WGS) entry which is preliminary data.</text>
</comment>
<dbReference type="InterPro" id="IPR038104">
    <property type="entry name" value="Rap1_C_sf"/>
</dbReference>
<feature type="compositionally biased region" description="Basic and acidic residues" evidence="13">
    <location>
        <begin position="259"/>
        <end position="280"/>
    </location>
</feature>
<name>A0AA38X5W9_9EURO</name>
<evidence type="ECO:0000256" key="6">
    <source>
        <dbReference type="ARBA" id="ARBA00022895"/>
    </source>
</evidence>
<dbReference type="InterPro" id="IPR039595">
    <property type="entry name" value="TE2IP/Rap1"/>
</dbReference>
<feature type="compositionally biased region" description="Basic and acidic residues" evidence="13">
    <location>
        <begin position="862"/>
        <end position="907"/>
    </location>
</feature>
<dbReference type="Proteomes" id="UP001172673">
    <property type="component" value="Unassembled WGS sequence"/>
</dbReference>
<evidence type="ECO:0000313" key="15">
    <source>
        <dbReference type="EMBL" id="KAJ9607229.1"/>
    </source>
</evidence>
<feature type="compositionally biased region" description="Polar residues" evidence="13">
    <location>
        <begin position="572"/>
        <end position="582"/>
    </location>
</feature>
<dbReference type="Gene3D" id="1.10.10.2170">
    <property type="match status" value="1"/>
</dbReference>
<comment type="subcellular location">
    <subcellularLocation>
        <location evidence="2">Chromosome</location>
        <location evidence="2">Telomere</location>
    </subcellularLocation>
    <subcellularLocation>
        <location evidence="1">Nucleus</location>
    </subcellularLocation>
</comment>
<dbReference type="CDD" id="cd11655">
    <property type="entry name" value="rap1_myb-like"/>
    <property type="match status" value="1"/>
</dbReference>
<dbReference type="GO" id="GO:0070187">
    <property type="term" value="C:shelterin complex"/>
    <property type="evidence" value="ECO:0007669"/>
    <property type="project" value="TreeGrafter"/>
</dbReference>
<dbReference type="PANTHER" id="PTHR16466:SF6">
    <property type="entry name" value="TELOMERIC REPEAT-BINDING FACTOR 2-INTERACTING PROTEIN 1"/>
    <property type="match status" value="1"/>
</dbReference>
<feature type="compositionally biased region" description="Low complexity" evidence="13">
    <location>
        <begin position="234"/>
        <end position="243"/>
    </location>
</feature>
<evidence type="ECO:0000256" key="4">
    <source>
        <dbReference type="ARBA" id="ARBA00017805"/>
    </source>
</evidence>
<dbReference type="AlphaFoldDB" id="A0AA38X5W9"/>
<proteinExistence type="inferred from homology"/>
<feature type="region of interest" description="Disordered" evidence="13">
    <location>
        <begin position="308"/>
        <end position="333"/>
    </location>
</feature>
<feature type="compositionally biased region" description="Polar residues" evidence="13">
    <location>
        <begin position="712"/>
        <end position="721"/>
    </location>
</feature>
<feature type="compositionally biased region" description="Low complexity" evidence="13">
    <location>
        <begin position="485"/>
        <end position="507"/>
    </location>
</feature>
<evidence type="ECO:0000256" key="12">
    <source>
        <dbReference type="PROSITE-ProRule" id="PRU00094"/>
    </source>
</evidence>
<organism evidence="15 16">
    <name type="scientific">Cladophialophora chaetospira</name>
    <dbReference type="NCBI Taxonomy" id="386627"/>
    <lineage>
        <taxon>Eukaryota</taxon>
        <taxon>Fungi</taxon>
        <taxon>Dikarya</taxon>
        <taxon>Ascomycota</taxon>
        <taxon>Pezizomycotina</taxon>
        <taxon>Eurotiomycetes</taxon>
        <taxon>Chaetothyriomycetidae</taxon>
        <taxon>Chaetothyriales</taxon>
        <taxon>Herpotrichiellaceae</taxon>
        <taxon>Cladophialophora</taxon>
    </lineage>
</organism>
<keyword evidence="12" id="KW-0863">Zinc-finger</keyword>
<feature type="domain" description="GATA-type" evidence="14">
    <location>
        <begin position="332"/>
        <end position="367"/>
    </location>
</feature>
<dbReference type="GO" id="GO:0010833">
    <property type="term" value="P:telomere maintenance via telomere lengthening"/>
    <property type="evidence" value="ECO:0007669"/>
    <property type="project" value="TreeGrafter"/>
</dbReference>
<dbReference type="InterPro" id="IPR021661">
    <property type="entry name" value="Rap1_C"/>
</dbReference>
<dbReference type="GO" id="GO:0008270">
    <property type="term" value="F:zinc ion binding"/>
    <property type="evidence" value="ECO:0007669"/>
    <property type="project" value="UniProtKB-KW"/>
</dbReference>
<evidence type="ECO:0000256" key="3">
    <source>
        <dbReference type="ARBA" id="ARBA00010467"/>
    </source>
</evidence>
<feature type="compositionally biased region" description="Polar residues" evidence="13">
    <location>
        <begin position="527"/>
        <end position="540"/>
    </location>
</feature>
<evidence type="ECO:0000256" key="7">
    <source>
        <dbReference type="ARBA" id="ARBA00023015"/>
    </source>
</evidence>
<keyword evidence="9" id="KW-0804">Transcription</keyword>
<protein>
    <recommendedName>
        <fullName evidence="4">Telomeric repeat-binding factor 2-interacting protein 1</fullName>
    </recommendedName>
    <alternativeName>
        <fullName evidence="11">Repressor/activator protein 1 homolog</fullName>
    </alternativeName>
</protein>
<dbReference type="PROSITE" id="PS50114">
    <property type="entry name" value="GATA_ZN_FINGER_2"/>
    <property type="match status" value="1"/>
</dbReference>
<keyword evidence="12" id="KW-0862">Zinc</keyword>
<feature type="compositionally biased region" description="Polar residues" evidence="13">
    <location>
        <begin position="320"/>
        <end position="333"/>
    </location>
</feature>
<dbReference type="Gene3D" id="1.10.10.60">
    <property type="entry name" value="Homeodomain-like"/>
    <property type="match status" value="1"/>
</dbReference>
<dbReference type="GO" id="GO:0006355">
    <property type="term" value="P:regulation of DNA-templated transcription"/>
    <property type="evidence" value="ECO:0007669"/>
    <property type="project" value="InterPro"/>
</dbReference>
<evidence type="ECO:0000313" key="16">
    <source>
        <dbReference type="Proteomes" id="UP001172673"/>
    </source>
</evidence>
<dbReference type="GO" id="GO:0031848">
    <property type="term" value="P:protection from non-homologous end joining at telomere"/>
    <property type="evidence" value="ECO:0007669"/>
    <property type="project" value="TreeGrafter"/>
</dbReference>
<evidence type="ECO:0000256" key="1">
    <source>
        <dbReference type="ARBA" id="ARBA00004123"/>
    </source>
</evidence>
<feature type="compositionally biased region" description="Basic and acidic residues" evidence="13">
    <location>
        <begin position="383"/>
        <end position="402"/>
    </location>
</feature>
<feature type="region of interest" description="Disordered" evidence="13">
    <location>
        <begin position="379"/>
        <end position="952"/>
    </location>
</feature>
<dbReference type="InterPro" id="IPR000679">
    <property type="entry name" value="Znf_GATA"/>
</dbReference>
<feature type="compositionally biased region" description="Low complexity" evidence="13">
    <location>
        <begin position="817"/>
        <end position="829"/>
    </location>
</feature>
<dbReference type="PANTHER" id="PTHR16466">
    <property type="entry name" value="TELOMERE REPEAT-BINDING FACTOR 2-INTERACTING PROTEIN 1"/>
    <property type="match status" value="1"/>
</dbReference>
<feature type="region of interest" description="Disordered" evidence="13">
    <location>
        <begin position="183"/>
        <end position="293"/>
    </location>
</feature>
<evidence type="ECO:0000256" key="11">
    <source>
        <dbReference type="ARBA" id="ARBA00032471"/>
    </source>
</evidence>
<feature type="compositionally biased region" description="Basic and acidic residues" evidence="13">
    <location>
        <begin position="793"/>
        <end position="806"/>
    </location>
</feature>
<comment type="similarity">
    <text evidence="3">Belongs to the RAP1 family.</text>
</comment>
<dbReference type="SUPFAM" id="SSF46689">
    <property type="entry name" value="Homeodomain-like"/>
    <property type="match status" value="1"/>
</dbReference>
<evidence type="ECO:0000259" key="14">
    <source>
        <dbReference type="PROSITE" id="PS50114"/>
    </source>
</evidence>
<evidence type="ECO:0000256" key="2">
    <source>
        <dbReference type="ARBA" id="ARBA00004574"/>
    </source>
</evidence>
<evidence type="ECO:0000256" key="10">
    <source>
        <dbReference type="ARBA" id="ARBA00023242"/>
    </source>
</evidence>
<accession>A0AA38X5W9</accession>
<evidence type="ECO:0000256" key="9">
    <source>
        <dbReference type="ARBA" id="ARBA00023163"/>
    </source>
</evidence>
<evidence type="ECO:0000256" key="8">
    <source>
        <dbReference type="ARBA" id="ARBA00023159"/>
    </source>
</evidence>
<keyword evidence="16" id="KW-1185">Reference proteome</keyword>
<feature type="compositionally biased region" description="Polar residues" evidence="13">
    <location>
        <begin position="508"/>
        <end position="520"/>
    </location>
</feature>
<evidence type="ECO:0000256" key="13">
    <source>
        <dbReference type="SAM" id="MobiDB-lite"/>
    </source>
</evidence>
<keyword evidence="10" id="KW-0539">Nucleus</keyword>
<feature type="compositionally biased region" description="Low complexity" evidence="13">
    <location>
        <begin position="451"/>
        <end position="467"/>
    </location>
</feature>
<dbReference type="Pfam" id="PF08914">
    <property type="entry name" value="Myb_Rap1"/>
    <property type="match status" value="1"/>
</dbReference>